<dbReference type="GO" id="GO:0043161">
    <property type="term" value="P:proteasome-mediated ubiquitin-dependent protein catabolic process"/>
    <property type="evidence" value="ECO:0007669"/>
    <property type="project" value="TreeGrafter"/>
</dbReference>
<dbReference type="EnsemblMetazoa" id="G7128.5">
    <property type="protein sequence ID" value="G7128.5:cds"/>
    <property type="gene ID" value="G7128"/>
</dbReference>
<evidence type="ECO:0000313" key="2">
    <source>
        <dbReference type="Proteomes" id="UP000005408"/>
    </source>
</evidence>
<reference evidence="1" key="1">
    <citation type="submission" date="2022-08" db="UniProtKB">
        <authorList>
            <consortium name="EnsemblMetazoa"/>
        </authorList>
    </citation>
    <scope>IDENTIFICATION</scope>
    <source>
        <strain evidence="1">05x7-T-G4-1.051#20</strain>
    </source>
</reference>
<dbReference type="EnsemblMetazoa" id="G7128.8">
    <property type="protein sequence ID" value="G7128.8:cds"/>
    <property type="gene ID" value="G7128"/>
</dbReference>
<dbReference type="InterPro" id="IPR050952">
    <property type="entry name" value="TRIM-NHL_E3_ligases"/>
</dbReference>
<evidence type="ECO:0008006" key="3">
    <source>
        <dbReference type="Google" id="ProtNLM"/>
    </source>
</evidence>
<dbReference type="SUPFAM" id="SSF101898">
    <property type="entry name" value="NHL repeat"/>
    <property type="match status" value="1"/>
</dbReference>
<sequence length="280" mass="31567">AMNEAQALSSVNYRILRTISLNQQFYIIDIAYSDRNTVCLSVCADQKFYGSTVNIERNPFSIVLPTGSYINYVRSTIYYINDNIVNACSCTSSYLRINGLTLLQNKADVNLFQTHGIVVCKSGYILVCQWNRKFKDQSAGKVVKLQYMDDSGSRIVMEIESDKNQPLYICPTYIAENGNGDICVSDVRAVVVTDAGGMLRFRYQGNSRDFDPYGICCDSSCNIIVADMKNDKIHVIDKDGTFLHHVTYDGIKMPRAICIDENNNLYVGEWHTDTVKVIAR</sequence>
<dbReference type="Gene3D" id="2.120.10.30">
    <property type="entry name" value="TolB, C-terminal domain"/>
    <property type="match status" value="1"/>
</dbReference>
<organism evidence="1 2">
    <name type="scientific">Magallana gigas</name>
    <name type="common">Pacific oyster</name>
    <name type="synonym">Crassostrea gigas</name>
    <dbReference type="NCBI Taxonomy" id="29159"/>
    <lineage>
        <taxon>Eukaryota</taxon>
        <taxon>Metazoa</taxon>
        <taxon>Spiralia</taxon>
        <taxon>Lophotrochozoa</taxon>
        <taxon>Mollusca</taxon>
        <taxon>Bivalvia</taxon>
        <taxon>Autobranchia</taxon>
        <taxon>Pteriomorphia</taxon>
        <taxon>Ostreida</taxon>
        <taxon>Ostreoidea</taxon>
        <taxon>Ostreidae</taxon>
        <taxon>Magallana</taxon>
    </lineage>
</organism>
<dbReference type="AlphaFoldDB" id="A0A8W8NIP1"/>
<dbReference type="EnsemblMetazoa" id="G7128.6">
    <property type="protein sequence ID" value="G7128.6:cds"/>
    <property type="gene ID" value="G7128"/>
</dbReference>
<dbReference type="GO" id="GO:0061630">
    <property type="term" value="F:ubiquitin protein ligase activity"/>
    <property type="evidence" value="ECO:0007669"/>
    <property type="project" value="TreeGrafter"/>
</dbReference>
<dbReference type="EnsemblMetazoa" id="G7128.9">
    <property type="protein sequence ID" value="G7128.9:cds"/>
    <property type="gene ID" value="G7128"/>
</dbReference>
<evidence type="ECO:0000313" key="1">
    <source>
        <dbReference type="EnsemblMetazoa" id="G7128.4:cds"/>
    </source>
</evidence>
<dbReference type="GO" id="GO:0000209">
    <property type="term" value="P:protein polyubiquitination"/>
    <property type="evidence" value="ECO:0007669"/>
    <property type="project" value="TreeGrafter"/>
</dbReference>
<protein>
    <recommendedName>
        <fullName evidence="3">Tripartite motif-containing protein 2</fullName>
    </recommendedName>
</protein>
<dbReference type="Proteomes" id="UP000005408">
    <property type="component" value="Unassembled WGS sequence"/>
</dbReference>
<proteinExistence type="predicted"/>
<accession>A0A8W8NIP1</accession>
<dbReference type="EnsemblMetazoa" id="G7128.4">
    <property type="protein sequence ID" value="G7128.4:cds"/>
    <property type="gene ID" value="G7128"/>
</dbReference>
<dbReference type="EnsemblMetazoa" id="G7128.10">
    <property type="protein sequence ID" value="G7128.10:cds"/>
    <property type="gene ID" value="G7128"/>
</dbReference>
<dbReference type="InterPro" id="IPR011042">
    <property type="entry name" value="6-blade_b-propeller_TolB-like"/>
</dbReference>
<name>A0A8W8NIP1_MAGGI</name>
<dbReference type="GO" id="GO:0008270">
    <property type="term" value="F:zinc ion binding"/>
    <property type="evidence" value="ECO:0007669"/>
    <property type="project" value="UniProtKB-KW"/>
</dbReference>
<keyword evidence="2" id="KW-1185">Reference proteome</keyword>
<dbReference type="PANTHER" id="PTHR24104:SF25">
    <property type="entry name" value="PROTEIN LIN-41"/>
    <property type="match status" value="1"/>
</dbReference>
<dbReference type="EnsemblMetazoa" id="G7128.3">
    <property type="protein sequence ID" value="G7128.3:cds"/>
    <property type="gene ID" value="G7128"/>
</dbReference>
<dbReference type="PANTHER" id="PTHR24104">
    <property type="entry name" value="E3 UBIQUITIN-PROTEIN LIGASE NHLRC1-RELATED"/>
    <property type="match status" value="1"/>
</dbReference>
<dbReference type="EnsemblMetazoa" id="G7128.2">
    <property type="protein sequence ID" value="G7128.2:cds"/>
    <property type="gene ID" value="G7128"/>
</dbReference>